<dbReference type="Gene3D" id="3.20.20.100">
    <property type="entry name" value="NADP-dependent oxidoreductase domain"/>
    <property type="match status" value="1"/>
</dbReference>
<dbReference type="STRING" id="699431.SY89_01049"/>
<reference evidence="3" key="1">
    <citation type="submission" date="2013-11" db="EMBL/GenBank/DDBJ databases">
        <authorList>
            <person name="Hoang H.T."/>
            <person name="Killian M.L."/>
            <person name="Madson D.M."/>
            <person name="Arruda P.H.E."/>
            <person name="Sun D."/>
            <person name="Schwartz K.J."/>
            <person name="Yoon K."/>
        </authorList>
    </citation>
    <scope>NUCLEOTIDE SEQUENCE [LARGE SCALE GENOMIC DNA]</scope>
    <source>
        <strain evidence="3">CDK2</strain>
    </source>
</reference>
<dbReference type="Pfam" id="PF00248">
    <property type="entry name" value="Aldo_ket_red"/>
    <property type="match status" value="1"/>
</dbReference>
<dbReference type="InterPro" id="IPR023210">
    <property type="entry name" value="NADP_OxRdtase_dom"/>
</dbReference>
<dbReference type="PANTHER" id="PTHR43312:SF1">
    <property type="entry name" value="NADP-DEPENDENT OXIDOREDUCTASE DOMAIN-CONTAINING PROTEIN"/>
    <property type="match status" value="1"/>
</dbReference>
<dbReference type="CDD" id="cd19099">
    <property type="entry name" value="AKR_unchar"/>
    <property type="match status" value="1"/>
</dbReference>
<dbReference type="InterPro" id="IPR036812">
    <property type="entry name" value="NAD(P)_OxRdtase_dom_sf"/>
</dbReference>
<dbReference type="OrthoDB" id="7238at2157"/>
<evidence type="ECO:0000313" key="2">
    <source>
        <dbReference type="EMBL" id="KPN30322.1"/>
    </source>
</evidence>
<accession>A0A0P7HA41</accession>
<name>A0A0P7HA41_9EURY</name>
<dbReference type="SUPFAM" id="SSF51430">
    <property type="entry name" value="NAD(P)-linked oxidoreductase"/>
    <property type="match status" value="1"/>
</dbReference>
<organism evidence="2 3">
    <name type="scientific">Halolamina pelagica</name>
    <dbReference type="NCBI Taxonomy" id="699431"/>
    <lineage>
        <taxon>Archaea</taxon>
        <taxon>Methanobacteriati</taxon>
        <taxon>Methanobacteriota</taxon>
        <taxon>Stenosarchaea group</taxon>
        <taxon>Halobacteria</taxon>
        <taxon>Halobacteriales</taxon>
        <taxon>Haloferacaceae</taxon>
    </lineage>
</organism>
<dbReference type="PATRIC" id="fig|699431.3.peg.1077"/>
<keyword evidence="3" id="KW-1185">Reference proteome</keyword>
<feature type="domain" description="NADP-dependent oxidoreductase" evidence="1">
    <location>
        <begin position="34"/>
        <end position="212"/>
    </location>
</feature>
<dbReference type="RefSeq" id="WP_054583340.1">
    <property type="nucleotide sequence ID" value="NZ_LGUC01000001.1"/>
</dbReference>
<dbReference type="PANTHER" id="PTHR43312">
    <property type="entry name" value="D-THREO-ALDOSE 1-DEHYDROGENASE"/>
    <property type="match status" value="1"/>
</dbReference>
<gene>
    <name evidence="2" type="ORF">SY89_01049</name>
</gene>
<dbReference type="Proteomes" id="UP000050535">
    <property type="component" value="Unassembled WGS sequence"/>
</dbReference>
<protein>
    <submittedName>
        <fullName evidence="2">Putative oxidoreductase</fullName>
    </submittedName>
</protein>
<comment type="caution">
    <text evidence="2">The sequence shown here is derived from an EMBL/GenBank/DDBJ whole genome shotgun (WGS) entry which is preliminary data.</text>
</comment>
<dbReference type="InterPro" id="IPR053135">
    <property type="entry name" value="AKR2_Oxidoreductase"/>
</dbReference>
<sequence>MATHDATWRYRDRFGDRYGRTYFRRFGPGVVSSIGAGSYRGEPTRAVDDRHREALVTALENGCNVLDTAPDYRAGRAEGVVGDALAAADVGRDAVLLATKGGFVPFDGERPADPSVYVREQFLEPGLVDPADLAHGSHAMTPAFLEAMLERSLDALGVDAVDCYYVHSPETQLAARSREAVYNQLQAAFEYLEREIDRGRIGRYGVASWEAFRVAPDHDRHLSLARVLDHARAAAESVGRDADDHGLAALQLPFNVHMADAFTSAHHEDPESGEAVSALEFAHREGLSVFASSALMGGDLVEGLPPDISAELAGDSPAQRAINFARSAPAVVAAIVGMGRPATVREDLAAGTFDPLGASAFDAVFE</sequence>
<proteinExistence type="predicted"/>
<dbReference type="AlphaFoldDB" id="A0A0P7HA41"/>
<evidence type="ECO:0000259" key="1">
    <source>
        <dbReference type="Pfam" id="PF00248"/>
    </source>
</evidence>
<dbReference type="EMBL" id="LGUC01000001">
    <property type="protein sequence ID" value="KPN30322.1"/>
    <property type="molecule type" value="Genomic_DNA"/>
</dbReference>
<evidence type="ECO:0000313" key="3">
    <source>
        <dbReference type="Proteomes" id="UP000050535"/>
    </source>
</evidence>